<organism evidence="1 2">
    <name type="scientific">Methylorubrum salsuginis</name>
    <dbReference type="NCBI Taxonomy" id="414703"/>
    <lineage>
        <taxon>Bacteria</taxon>
        <taxon>Pseudomonadati</taxon>
        <taxon>Pseudomonadota</taxon>
        <taxon>Alphaproteobacteria</taxon>
        <taxon>Hyphomicrobiales</taxon>
        <taxon>Methylobacteriaceae</taxon>
        <taxon>Methylorubrum</taxon>
    </lineage>
</organism>
<reference evidence="2" key="1">
    <citation type="submission" date="2016-10" db="EMBL/GenBank/DDBJ databases">
        <authorList>
            <person name="Varghese N."/>
            <person name="Submissions S."/>
        </authorList>
    </citation>
    <scope>NUCLEOTIDE SEQUENCE [LARGE SCALE GENOMIC DNA]</scope>
    <source>
        <strain evidence="2">CGMCC 1.6474</strain>
    </source>
</reference>
<dbReference type="SUPFAM" id="SSF111331">
    <property type="entry name" value="NAD kinase/diacylglycerol kinase-like"/>
    <property type="match status" value="1"/>
</dbReference>
<dbReference type="STRING" id="414703.SAMN04488125_101305"/>
<keyword evidence="2" id="KW-1185">Reference proteome</keyword>
<dbReference type="PANTHER" id="PTHR13158">
    <property type="match status" value="1"/>
</dbReference>
<dbReference type="GO" id="GO:0003951">
    <property type="term" value="F:NAD+ kinase activity"/>
    <property type="evidence" value="ECO:0007669"/>
    <property type="project" value="InterPro"/>
</dbReference>
<proteinExistence type="predicted"/>
<dbReference type="Gene3D" id="3.40.50.10330">
    <property type="entry name" value="Probable inorganic polyphosphate/atp-NAD kinase, domain 1"/>
    <property type="match status" value="1"/>
</dbReference>
<dbReference type="EMBL" id="FOSV01000001">
    <property type="protein sequence ID" value="SFK33831.1"/>
    <property type="molecule type" value="Genomic_DNA"/>
</dbReference>
<name>A0A1I3YRF5_9HYPH</name>
<accession>A0A1I3YRF5</accession>
<evidence type="ECO:0000313" key="2">
    <source>
        <dbReference type="Proteomes" id="UP000198804"/>
    </source>
</evidence>
<dbReference type="GO" id="GO:0019674">
    <property type="term" value="P:NAD+ metabolic process"/>
    <property type="evidence" value="ECO:0007669"/>
    <property type="project" value="InterPro"/>
</dbReference>
<dbReference type="AlphaFoldDB" id="A0A1I3YRF5"/>
<dbReference type="RefSeq" id="WP_091941229.1">
    <property type="nucleotide sequence ID" value="NZ_FOSV01000001.1"/>
</dbReference>
<gene>
    <name evidence="1" type="ORF">SAMN04488125_101305</name>
</gene>
<dbReference type="PANTHER" id="PTHR13158:SF5">
    <property type="entry name" value="NAD KINASE 2, MITOCHONDRIAL"/>
    <property type="match status" value="1"/>
</dbReference>
<keyword evidence="1" id="KW-0808">Transferase</keyword>
<sequence>MAAIPPRAVFVTRDTDYELLLARHATRGQAQFFLESRGQSLGEVEDRHARFHAVLAQARAAVPGEWRQALARRADLDRFLFAPEDVVVAVGQDGLVANVAKYLDGQPVIGLNPAPDLYDGVLARIAVERLGPLLPATVAGAAGIERRTMVQAVLDDGQRLLALNEIFVGHRSHQSARYRIAAGAAAEDHASSGLIVASGTGATGWARSISEATGLGFPLGPEESAVGYWVREPFPSVATSTHLRAGKLTAATLSVVSRMNEGGVVFADGIEQDFIAFDWGRHVEIGPASRTLNLIAGDGG</sequence>
<dbReference type="InterPro" id="IPR016064">
    <property type="entry name" value="NAD/diacylglycerol_kinase_sf"/>
</dbReference>
<dbReference type="OrthoDB" id="1889537at2"/>
<dbReference type="Proteomes" id="UP000198804">
    <property type="component" value="Unassembled WGS sequence"/>
</dbReference>
<dbReference type="InterPro" id="IPR017437">
    <property type="entry name" value="ATP-NAD_kinase_PpnK-typ_C"/>
</dbReference>
<protein>
    <submittedName>
        <fullName evidence="1">ATP-NAD kinase</fullName>
    </submittedName>
</protein>
<dbReference type="InterPro" id="IPR017438">
    <property type="entry name" value="ATP-NAD_kinase_N"/>
</dbReference>
<keyword evidence="1" id="KW-0418">Kinase</keyword>
<evidence type="ECO:0000313" key="1">
    <source>
        <dbReference type="EMBL" id="SFK33831.1"/>
    </source>
</evidence>
<dbReference type="Gene3D" id="2.60.200.30">
    <property type="entry name" value="Probable inorganic polyphosphate/atp-NAD kinase, domain 2"/>
    <property type="match status" value="1"/>
</dbReference>